<comment type="caution">
    <text evidence="1">The sequence shown here is derived from an EMBL/GenBank/DDBJ whole genome shotgun (WGS) entry which is preliminary data.</text>
</comment>
<name>A0A511Z6G1_9BACL</name>
<organism evidence="1 2">
    <name type="scientific">Sporosarcina luteola</name>
    <dbReference type="NCBI Taxonomy" id="582850"/>
    <lineage>
        <taxon>Bacteria</taxon>
        <taxon>Bacillati</taxon>
        <taxon>Bacillota</taxon>
        <taxon>Bacilli</taxon>
        <taxon>Bacillales</taxon>
        <taxon>Caryophanaceae</taxon>
        <taxon>Sporosarcina</taxon>
    </lineage>
</organism>
<evidence type="ECO:0000313" key="2">
    <source>
        <dbReference type="Proteomes" id="UP000321901"/>
    </source>
</evidence>
<reference evidence="1 2" key="1">
    <citation type="submission" date="2019-07" db="EMBL/GenBank/DDBJ databases">
        <title>Whole genome shotgun sequence of Sporosarcina luteola NBRC 105378.</title>
        <authorList>
            <person name="Hosoyama A."/>
            <person name="Uohara A."/>
            <person name="Ohji S."/>
            <person name="Ichikawa N."/>
        </authorList>
    </citation>
    <scope>NUCLEOTIDE SEQUENCE [LARGE SCALE GENOMIC DNA]</scope>
    <source>
        <strain evidence="1 2">NBRC 105378</strain>
    </source>
</reference>
<dbReference type="InterPro" id="IPR058600">
    <property type="entry name" value="YhjD-like"/>
</dbReference>
<keyword evidence="2" id="KW-1185">Reference proteome</keyword>
<gene>
    <name evidence="1" type="ORF">SLU01_13490</name>
</gene>
<protein>
    <recommendedName>
        <fullName evidence="3">YhjD</fullName>
    </recommendedName>
</protein>
<dbReference type="AlphaFoldDB" id="A0A511Z6G1"/>
<dbReference type="OrthoDB" id="2988956at2"/>
<dbReference type="RefSeq" id="WP_147056576.1">
    <property type="nucleotide sequence ID" value="NZ_BJYL01000016.1"/>
</dbReference>
<sequence>MPLIPAKALPHFENMIYLPMLLIVLQRDRELLEKGPFKLKGPYLKMIDTTVQQVQTELQETKFYLRRNNMKVLQKERDSMFTEYIFISGGYEDHRRYLNVRLRNRTEELLDLYFTSSGNRTAHR</sequence>
<evidence type="ECO:0000313" key="1">
    <source>
        <dbReference type="EMBL" id="GEN83037.1"/>
    </source>
</evidence>
<evidence type="ECO:0008006" key="3">
    <source>
        <dbReference type="Google" id="ProtNLM"/>
    </source>
</evidence>
<accession>A0A511Z6G1</accession>
<dbReference type="Pfam" id="PF26325">
    <property type="entry name" value="YhjD"/>
    <property type="match status" value="1"/>
</dbReference>
<dbReference type="Proteomes" id="UP000321901">
    <property type="component" value="Unassembled WGS sequence"/>
</dbReference>
<dbReference type="EMBL" id="BJYL01000016">
    <property type="protein sequence ID" value="GEN83037.1"/>
    <property type="molecule type" value="Genomic_DNA"/>
</dbReference>
<proteinExistence type="predicted"/>